<dbReference type="PANTHER" id="PTHR33976">
    <property type="entry name" value="OS07G0645000 PROTEIN"/>
    <property type="match status" value="1"/>
</dbReference>
<name>A0AAF1BDV8_DAUCS</name>
<protein>
    <recommendedName>
        <fullName evidence="1">Uncharacterized GPI-anchored protein At5g19230-like domain-containing protein</fullName>
    </recommendedName>
</protein>
<accession>A0AAF1BDV8</accession>
<dbReference type="InterPro" id="IPR045285">
    <property type="entry name" value="At5g19230-like"/>
</dbReference>
<dbReference type="AlphaFoldDB" id="A0AAF1BDV8"/>
<dbReference type="InterPro" id="IPR059083">
    <property type="entry name" value="At5g19230_dom"/>
</dbReference>
<reference evidence="2" key="2">
    <citation type="submission" date="2022-03" db="EMBL/GenBank/DDBJ databases">
        <title>Draft title - Genomic analysis of global carrot germplasm unveils the trajectory of domestication and the origin of high carotenoid orange carrot.</title>
        <authorList>
            <person name="Iorizzo M."/>
            <person name="Ellison S."/>
            <person name="Senalik D."/>
            <person name="Macko-Podgorni A."/>
            <person name="Grzebelus D."/>
            <person name="Bostan H."/>
            <person name="Rolling W."/>
            <person name="Curaba J."/>
            <person name="Simon P."/>
        </authorList>
    </citation>
    <scope>NUCLEOTIDE SEQUENCE</scope>
    <source>
        <tissue evidence="2">Leaf</tissue>
    </source>
</reference>
<dbReference type="EMBL" id="CP093351">
    <property type="protein sequence ID" value="WOH14378.1"/>
    <property type="molecule type" value="Genomic_DNA"/>
</dbReference>
<gene>
    <name evidence="2" type="ORF">DCAR_0933897</name>
</gene>
<evidence type="ECO:0000313" key="2">
    <source>
        <dbReference type="EMBL" id="WOH14378.1"/>
    </source>
</evidence>
<organism evidence="2 3">
    <name type="scientific">Daucus carota subsp. sativus</name>
    <name type="common">Carrot</name>
    <dbReference type="NCBI Taxonomy" id="79200"/>
    <lineage>
        <taxon>Eukaryota</taxon>
        <taxon>Viridiplantae</taxon>
        <taxon>Streptophyta</taxon>
        <taxon>Embryophyta</taxon>
        <taxon>Tracheophyta</taxon>
        <taxon>Spermatophyta</taxon>
        <taxon>Magnoliopsida</taxon>
        <taxon>eudicotyledons</taxon>
        <taxon>Gunneridae</taxon>
        <taxon>Pentapetalae</taxon>
        <taxon>asterids</taxon>
        <taxon>campanulids</taxon>
        <taxon>Apiales</taxon>
        <taxon>Apiaceae</taxon>
        <taxon>Apioideae</taxon>
        <taxon>Scandiceae</taxon>
        <taxon>Daucinae</taxon>
        <taxon>Daucus</taxon>
        <taxon>Daucus sect. Daucus</taxon>
    </lineage>
</organism>
<keyword evidence="3" id="KW-1185">Reference proteome</keyword>
<dbReference type="PANTHER" id="PTHR33976:SF2">
    <property type="entry name" value="GLYCOPROTEIN MEMBRANE GPI-ANCHORED"/>
    <property type="match status" value="1"/>
</dbReference>
<sequence>MASFKLQNCFVLLLDLFLLTVPVLCGILSLHSLLSFHEKDNLLQGINSYRKLKGLPDLTKNDKAGCLADEIADKLENEPCARITGSNSTPPTTPQFSNYPEALKKCKVDDAYTKDGKILPVCVKNRIPTLVLTNYTQSSYATYFNDSKYTGAGVGHEDDWTVVVLSTNTTAGSLTSGAGAGAVYGNVCFKYPMVLLLASLLVLVI</sequence>
<feature type="domain" description="Uncharacterized GPI-anchored protein At5g19230-like" evidence="1">
    <location>
        <begin position="39"/>
        <end position="165"/>
    </location>
</feature>
<evidence type="ECO:0000259" key="1">
    <source>
        <dbReference type="Pfam" id="PF25884"/>
    </source>
</evidence>
<dbReference type="Pfam" id="PF25884">
    <property type="entry name" value="At5g19230"/>
    <property type="match status" value="1"/>
</dbReference>
<proteinExistence type="predicted"/>
<dbReference type="Proteomes" id="UP000077755">
    <property type="component" value="Chromosome 9"/>
</dbReference>
<evidence type="ECO:0000313" key="3">
    <source>
        <dbReference type="Proteomes" id="UP000077755"/>
    </source>
</evidence>
<reference evidence="2" key="1">
    <citation type="journal article" date="2016" name="Nat. Genet.">
        <title>A high-quality carrot genome assembly provides new insights into carotenoid accumulation and asterid genome evolution.</title>
        <authorList>
            <person name="Iorizzo M."/>
            <person name="Ellison S."/>
            <person name="Senalik D."/>
            <person name="Zeng P."/>
            <person name="Satapoomin P."/>
            <person name="Huang J."/>
            <person name="Bowman M."/>
            <person name="Iovene M."/>
            <person name="Sanseverino W."/>
            <person name="Cavagnaro P."/>
            <person name="Yildiz M."/>
            <person name="Macko-Podgorni A."/>
            <person name="Moranska E."/>
            <person name="Grzebelus E."/>
            <person name="Grzebelus D."/>
            <person name="Ashrafi H."/>
            <person name="Zheng Z."/>
            <person name="Cheng S."/>
            <person name="Spooner D."/>
            <person name="Van Deynze A."/>
            <person name="Simon P."/>
        </authorList>
    </citation>
    <scope>NUCLEOTIDE SEQUENCE</scope>
    <source>
        <tissue evidence="2">Leaf</tissue>
    </source>
</reference>